<feature type="compositionally biased region" description="Polar residues" evidence="2">
    <location>
        <begin position="130"/>
        <end position="146"/>
    </location>
</feature>
<feature type="domain" description="SWI/SNF and RSC complexes subunit Ssr4 C-terminal" evidence="3">
    <location>
        <begin position="184"/>
        <end position="234"/>
    </location>
</feature>
<accession>A0AAX4KD03</accession>
<evidence type="ECO:0000313" key="5">
    <source>
        <dbReference type="Proteomes" id="UP001358614"/>
    </source>
</evidence>
<feature type="coiled-coil region" evidence="1">
    <location>
        <begin position="233"/>
        <end position="260"/>
    </location>
</feature>
<dbReference type="InterPro" id="IPR046464">
    <property type="entry name" value="SWI-SNF_Ssr4_C"/>
</dbReference>
<dbReference type="KEGG" id="ker:91101195"/>
<feature type="compositionally biased region" description="Polar residues" evidence="2">
    <location>
        <begin position="18"/>
        <end position="37"/>
    </location>
</feature>
<keyword evidence="1" id="KW-0175">Coiled coil</keyword>
<evidence type="ECO:0000313" key="4">
    <source>
        <dbReference type="EMBL" id="WWD04322.1"/>
    </source>
</evidence>
<keyword evidence="5" id="KW-1185">Reference proteome</keyword>
<evidence type="ECO:0000256" key="2">
    <source>
        <dbReference type="SAM" id="MobiDB-lite"/>
    </source>
</evidence>
<dbReference type="Pfam" id="PF20497">
    <property type="entry name" value="SWI-SNF_Ssr4_C"/>
    <property type="match status" value="1"/>
</dbReference>
<organism evidence="4 5">
    <name type="scientific">Kwoniella europaea PYCC6329</name>
    <dbReference type="NCBI Taxonomy" id="1423913"/>
    <lineage>
        <taxon>Eukaryota</taxon>
        <taxon>Fungi</taxon>
        <taxon>Dikarya</taxon>
        <taxon>Basidiomycota</taxon>
        <taxon>Agaricomycotina</taxon>
        <taxon>Tremellomycetes</taxon>
        <taxon>Tremellales</taxon>
        <taxon>Cryptococcaceae</taxon>
        <taxon>Kwoniella</taxon>
    </lineage>
</organism>
<dbReference type="AlphaFoldDB" id="A0AAX4KD03"/>
<proteinExistence type="predicted"/>
<evidence type="ECO:0000256" key="1">
    <source>
        <dbReference type="SAM" id="Coils"/>
    </source>
</evidence>
<feature type="region of interest" description="Disordered" evidence="2">
    <location>
        <begin position="159"/>
        <end position="178"/>
    </location>
</feature>
<dbReference type="GeneID" id="91101195"/>
<protein>
    <recommendedName>
        <fullName evidence="3">SWI/SNF and RSC complexes subunit Ssr4 C-terminal domain-containing protein</fullName>
    </recommendedName>
</protein>
<name>A0AAX4KD03_9TREE</name>
<gene>
    <name evidence="4" type="ORF">V865_002391</name>
</gene>
<feature type="region of interest" description="Disordered" evidence="2">
    <location>
        <begin position="108"/>
        <end position="146"/>
    </location>
</feature>
<dbReference type="RefSeq" id="XP_066082289.1">
    <property type="nucleotide sequence ID" value="XM_066226192.1"/>
</dbReference>
<dbReference type="EMBL" id="CP144089">
    <property type="protein sequence ID" value="WWD04322.1"/>
    <property type="molecule type" value="Genomic_DNA"/>
</dbReference>
<dbReference type="Proteomes" id="UP001358614">
    <property type="component" value="Chromosome 1"/>
</dbReference>
<sequence length="282" mass="30633">MNYAPGSGPSNGYPMMIPQSSTNAEGTFNSQQQQGQPTMVNPADLAMIARQGYMQQQQQLANINQQYGAGQTYGMTTQMQQEQIHRQLQAQQAAVAAAQAQAAQAQAQAQAQGQGQNQPGRKKRGPKPSVGSQMVARQTASFQPPNSQEHYIKNAMALPTSSQQAQTQIPPQGVSGEPVEPWADALDELDPREIAMGRFRKRHEVLSEVFSPDAIKDIPNGEYDPWAGLGMDGETLEAKLLALEKENEELEARSNTIVEDFRKRLQDIDAGVDVSTATAVVA</sequence>
<reference evidence="4 5" key="1">
    <citation type="submission" date="2024-01" db="EMBL/GenBank/DDBJ databases">
        <title>Comparative genomics of Cryptococcus and Kwoniella reveals pathogenesis evolution and contrasting modes of karyotype evolution via chromosome fusion or intercentromeric recombination.</title>
        <authorList>
            <person name="Coelho M.A."/>
            <person name="David-Palma M."/>
            <person name="Shea T."/>
            <person name="Bowers K."/>
            <person name="McGinley-Smith S."/>
            <person name="Mohammad A.W."/>
            <person name="Gnirke A."/>
            <person name="Yurkov A.M."/>
            <person name="Nowrousian M."/>
            <person name="Sun S."/>
            <person name="Cuomo C.A."/>
            <person name="Heitman J."/>
        </authorList>
    </citation>
    <scope>NUCLEOTIDE SEQUENCE [LARGE SCALE GENOMIC DNA]</scope>
    <source>
        <strain evidence="4 5">PYCC6329</strain>
    </source>
</reference>
<feature type="compositionally biased region" description="Polar residues" evidence="2">
    <location>
        <begin position="159"/>
        <end position="170"/>
    </location>
</feature>
<evidence type="ECO:0000259" key="3">
    <source>
        <dbReference type="Pfam" id="PF20497"/>
    </source>
</evidence>
<feature type="region of interest" description="Disordered" evidence="2">
    <location>
        <begin position="1"/>
        <end position="37"/>
    </location>
</feature>